<name>A0A443PVW1_9MAGN</name>
<feature type="region of interest" description="Disordered" evidence="1">
    <location>
        <begin position="252"/>
        <end position="339"/>
    </location>
</feature>
<organism evidence="3 4">
    <name type="scientific">Cinnamomum micranthum f. kanehirae</name>
    <dbReference type="NCBI Taxonomy" id="337451"/>
    <lineage>
        <taxon>Eukaryota</taxon>
        <taxon>Viridiplantae</taxon>
        <taxon>Streptophyta</taxon>
        <taxon>Embryophyta</taxon>
        <taxon>Tracheophyta</taxon>
        <taxon>Spermatophyta</taxon>
        <taxon>Magnoliopsida</taxon>
        <taxon>Magnoliidae</taxon>
        <taxon>Laurales</taxon>
        <taxon>Lauraceae</taxon>
        <taxon>Cinnamomum</taxon>
    </lineage>
</organism>
<sequence>MLDSKISERMCRKYDKDIMLILDTYNNNRSQFKLGRSYVPFTANDISLIFGIPNGTRTLDLKYSKRKTTEFISRRFNTGSRVFAPQIKQQLHLALNGQSETDIADVARLLCLYILVVIFFATHGNTVGWAYVGYVENYMDMKHYAWAEEISRFLMESVHSRSRGSNRVIGCLIALPYWLCEHTTIITPNDSVHSPRLLKWNLRAVSMALRKRPLHSLLATEVLSDELNSTLLEMQRFQSLIESGIHDERGIIDIEGKEEVSEKEKDEIAEIEEDNNHEDGEGDEEERDGGDMEEGVEGENVDQGDDQGEGNEEKQHELEEGWQGAENKMIKANQPDTDIMQDTLVISEFEEQL</sequence>
<evidence type="ECO:0000256" key="2">
    <source>
        <dbReference type="SAM" id="Phobius"/>
    </source>
</evidence>
<dbReference type="EMBL" id="QPKB01000011">
    <property type="protein sequence ID" value="RWR94926.1"/>
    <property type="molecule type" value="Genomic_DNA"/>
</dbReference>
<dbReference type="Proteomes" id="UP000283530">
    <property type="component" value="Unassembled WGS sequence"/>
</dbReference>
<proteinExistence type="predicted"/>
<keyword evidence="2" id="KW-1133">Transmembrane helix</keyword>
<gene>
    <name evidence="3" type="ORF">CKAN_02424200</name>
</gene>
<evidence type="ECO:0000256" key="1">
    <source>
        <dbReference type="SAM" id="MobiDB-lite"/>
    </source>
</evidence>
<protein>
    <submittedName>
        <fullName evidence="3">Trichohyalin-like protein</fullName>
    </submittedName>
</protein>
<comment type="caution">
    <text evidence="3">The sequence shown here is derived from an EMBL/GenBank/DDBJ whole genome shotgun (WGS) entry which is preliminary data.</text>
</comment>
<accession>A0A443PVW1</accession>
<dbReference type="OrthoDB" id="1704153at2759"/>
<evidence type="ECO:0000313" key="3">
    <source>
        <dbReference type="EMBL" id="RWR94926.1"/>
    </source>
</evidence>
<keyword evidence="4" id="KW-1185">Reference proteome</keyword>
<feature type="compositionally biased region" description="Basic and acidic residues" evidence="1">
    <location>
        <begin position="252"/>
        <end position="268"/>
    </location>
</feature>
<reference evidence="3 4" key="1">
    <citation type="journal article" date="2019" name="Nat. Plants">
        <title>Stout camphor tree genome fills gaps in understanding of flowering plant genome evolution.</title>
        <authorList>
            <person name="Chaw S.M."/>
            <person name="Liu Y.C."/>
            <person name="Wu Y.W."/>
            <person name="Wang H.Y."/>
            <person name="Lin C.I."/>
            <person name="Wu C.S."/>
            <person name="Ke H.M."/>
            <person name="Chang L.Y."/>
            <person name="Hsu C.Y."/>
            <person name="Yang H.T."/>
            <person name="Sudianto E."/>
            <person name="Hsu M.H."/>
            <person name="Wu K.P."/>
            <person name="Wang L.N."/>
            <person name="Leebens-Mack J.H."/>
            <person name="Tsai I.J."/>
        </authorList>
    </citation>
    <scope>NUCLEOTIDE SEQUENCE [LARGE SCALE GENOMIC DNA]</scope>
    <source>
        <strain evidence="4">cv. Chaw 1501</strain>
        <tissue evidence="3">Young leaves</tissue>
    </source>
</reference>
<keyword evidence="2" id="KW-0472">Membrane</keyword>
<evidence type="ECO:0000313" key="4">
    <source>
        <dbReference type="Proteomes" id="UP000283530"/>
    </source>
</evidence>
<dbReference type="AlphaFoldDB" id="A0A443PVW1"/>
<keyword evidence="2" id="KW-0812">Transmembrane</keyword>
<feature type="compositionally biased region" description="Acidic residues" evidence="1">
    <location>
        <begin position="269"/>
        <end position="310"/>
    </location>
</feature>
<feature type="transmembrane region" description="Helical" evidence="2">
    <location>
        <begin position="110"/>
        <end position="132"/>
    </location>
</feature>